<keyword evidence="11" id="KW-1185">Reference proteome</keyword>
<dbReference type="InterPro" id="IPR005829">
    <property type="entry name" value="Sugar_transporter_CS"/>
</dbReference>
<dbReference type="PANTHER" id="PTHR43528:SF1">
    <property type="entry name" value="ALPHA-KETOGLUTARATE PERMEASE"/>
    <property type="match status" value="1"/>
</dbReference>
<reference evidence="10 11" key="1">
    <citation type="submission" date="2023-08" db="EMBL/GenBank/DDBJ databases">
        <title>The draft genome sequence of Paracraurococcus sp. LOR1-02.</title>
        <authorList>
            <person name="Kingkaew E."/>
            <person name="Tanasupawat S."/>
        </authorList>
    </citation>
    <scope>NUCLEOTIDE SEQUENCE [LARGE SCALE GENOMIC DNA]</scope>
    <source>
        <strain evidence="10 11">LOR1-02</strain>
    </source>
</reference>
<dbReference type="Gene3D" id="1.20.1250.20">
    <property type="entry name" value="MFS general substrate transporter like domains"/>
    <property type="match status" value="2"/>
</dbReference>
<evidence type="ECO:0000259" key="9">
    <source>
        <dbReference type="PROSITE" id="PS50850"/>
    </source>
</evidence>
<dbReference type="InterPro" id="IPR020846">
    <property type="entry name" value="MFS_dom"/>
</dbReference>
<feature type="transmembrane region" description="Helical" evidence="8">
    <location>
        <begin position="308"/>
        <end position="329"/>
    </location>
</feature>
<organism evidence="10 11">
    <name type="scientific">Paracraurococcus lichenis</name>
    <dbReference type="NCBI Taxonomy" id="3064888"/>
    <lineage>
        <taxon>Bacteria</taxon>
        <taxon>Pseudomonadati</taxon>
        <taxon>Pseudomonadota</taxon>
        <taxon>Alphaproteobacteria</taxon>
        <taxon>Acetobacterales</taxon>
        <taxon>Roseomonadaceae</taxon>
        <taxon>Paracraurococcus</taxon>
    </lineage>
</organism>
<feature type="transmembrane region" description="Helical" evidence="8">
    <location>
        <begin position="341"/>
        <end position="362"/>
    </location>
</feature>
<dbReference type="PROSITE" id="PS50850">
    <property type="entry name" value="MFS"/>
    <property type="match status" value="1"/>
</dbReference>
<proteinExistence type="predicted"/>
<feature type="transmembrane region" description="Helical" evidence="8">
    <location>
        <begin position="239"/>
        <end position="259"/>
    </location>
</feature>
<feature type="transmembrane region" description="Helical" evidence="8">
    <location>
        <begin position="401"/>
        <end position="421"/>
    </location>
</feature>
<evidence type="ECO:0000313" key="10">
    <source>
        <dbReference type="EMBL" id="MDO9713206.1"/>
    </source>
</evidence>
<evidence type="ECO:0000256" key="7">
    <source>
        <dbReference type="ARBA" id="ARBA00023136"/>
    </source>
</evidence>
<evidence type="ECO:0000256" key="2">
    <source>
        <dbReference type="ARBA" id="ARBA00022448"/>
    </source>
</evidence>
<gene>
    <name evidence="10" type="ORF">Q7A36_33060</name>
</gene>
<evidence type="ECO:0000256" key="4">
    <source>
        <dbReference type="ARBA" id="ARBA00022692"/>
    </source>
</evidence>
<evidence type="ECO:0000256" key="1">
    <source>
        <dbReference type="ARBA" id="ARBA00004651"/>
    </source>
</evidence>
<keyword evidence="6 8" id="KW-1133">Transmembrane helix</keyword>
<feature type="transmembrane region" description="Helical" evidence="8">
    <location>
        <begin position="92"/>
        <end position="110"/>
    </location>
</feature>
<feature type="transmembrane region" description="Helical" evidence="8">
    <location>
        <begin position="374"/>
        <end position="395"/>
    </location>
</feature>
<evidence type="ECO:0000256" key="6">
    <source>
        <dbReference type="ARBA" id="ARBA00022989"/>
    </source>
</evidence>
<dbReference type="InterPro" id="IPR036259">
    <property type="entry name" value="MFS_trans_sf"/>
</dbReference>
<comment type="caution">
    <text evidence="10">The sequence shown here is derived from an EMBL/GenBank/DDBJ whole genome shotgun (WGS) entry which is preliminary data.</text>
</comment>
<evidence type="ECO:0000256" key="3">
    <source>
        <dbReference type="ARBA" id="ARBA00022475"/>
    </source>
</evidence>
<keyword evidence="4 8" id="KW-0812">Transmembrane</keyword>
<keyword evidence="5" id="KW-0769">Symport</keyword>
<accession>A0ABT9EAM4</accession>
<feature type="transmembrane region" description="Helical" evidence="8">
    <location>
        <begin position="279"/>
        <end position="299"/>
    </location>
</feature>
<feature type="transmembrane region" description="Helical" evidence="8">
    <location>
        <begin position="157"/>
        <end position="180"/>
    </location>
</feature>
<dbReference type="Pfam" id="PF00083">
    <property type="entry name" value="Sugar_tr"/>
    <property type="match status" value="2"/>
</dbReference>
<dbReference type="RefSeq" id="WP_305108066.1">
    <property type="nucleotide sequence ID" value="NZ_JAUTWS010000076.1"/>
</dbReference>
<feature type="transmembrane region" description="Helical" evidence="8">
    <location>
        <begin position="58"/>
        <end position="80"/>
    </location>
</feature>
<dbReference type="InterPro" id="IPR051084">
    <property type="entry name" value="H+-coupled_symporters"/>
</dbReference>
<name>A0ABT9EAM4_9PROT</name>
<keyword evidence="3" id="KW-1003">Cell membrane</keyword>
<evidence type="ECO:0000313" key="11">
    <source>
        <dbReference type="Proteomes" id="UP001243009"/>
    </source>
</evidence>
<dbReference type="InterPro" id="IPR005828">
    <property type="entry name" value="MFS_sugar_transport-like"/>
</dbReference>
<evidence type="ECO:0000256" key="8">
    <source>
        <dbReference type="SAM" id="Phobius"/>
    </source>
</evidence>
<keyword evidence="7 8" id="KW-0472">Membrane</keyword>
<dbReference type="PANTHER" id="PTHR43528">
    <property type="entry name" value="ALPHA-KETOGLUTARATE PERMEASE"/>
    <property type="match status" value="1"/>
</dbReference>
<comment type="subcellular location">
    <subcellularLocation>
        <location evidence="1">Cell membrane</location>
        <topology evidence="1">Multi-pass membrane protein</topology>
    </subcellularLocation>
</comment>
<keyword evidence="2" id="KW-0813">Transport</keyword>
<feature type="transmembrane region" description="Helical" evidence="8">
    <location>
        <begin position="192"/>
        <end position="211"/>
    </location>
</feature>
<dbReference type="Proteomes" id="UP001243009">
    <property type="component" value="Unassembled WGS sequence"/>
</dbReference>
<evidence type="ECO:0000256" key="5">
    <source>
        <dbReference type="ARBA" id="ARBA00022847"/>
    </source>
</evidence>
<sequence>MAGQGAAVTGVTDNLTAGKAVGAAVVGNVLEWYDFSVYGYLATILARRFFPADDPTTALLATFAAFGIGFVARPVGGIVIGRMGDTRGRKAALLLTIFMMAFGTVAIGLLPTYGSIGILAPVLLVACRLAQGFAAGGEWGGSTAFIVEWAPRDRRGFFGSFQQASVAGGLLLGSAVAATFSTLLPVEAMEAWGWRIPFLLGGLLIPLGVYMRRNIEETPAYQGVRAETPRPRAGKSGNWLLAGRAFGFTILWTVSYYVMLSYMPTFTQAHAGLSRSEALWSNTVGLVVLVAAVPAMGLLSDRIGRKPLLLGCCLAFAVLTYPLFVLVLSGRGLGTVIPVQIAFALMISAFSGPGPAAISEIFPTASRSTYMSTGYSLAVAVFGGFAPYIATWLIATTGSPLSPTYYVIASAILSTLVILRLRETAHSDLA</sequence>
<dbReference type="EMBL" id="JAUTWS010000076">
    <property type="protein sequence ID" value="MDO9713206.1"/>
    <property type="molecule type" value="Genomic_DNA"/>
</dbReference>
<protein>
    <submittedName>
        <fullName evidence="10">MFS transporter</fullName>
    </submittedName>
</protein>
<dbReference type="SUPFAM" id="SSF103473">
    <property type="entry name" value="MFS general substrate transporter"/>
    <property type="match status" value="1"/>
</dbReference>
<feature type="domain" description="Major facilitator superfamily (MFS) profile" evidence="9">
    <location>
        <begin position="20"/>
        <end position="426"/>
    </location>
</feature>
<dbReference type="PROSITE" id="PS00216">
    <property type="entry name" value="SUGAR_TRANSPORT_1"/>
    <property type="match status" value="1"/>
</dbReference>